<evidence type="ECO:0000313" key="8">
    <source>
        <dbReference type="Proteomes" id="UP001295684"/>
    </source>
</evidence>
<accession>A0AAD1UAU0</accession>
<evidence type="ECO:0000313" key="7">
    <source>
        <dbReference type="EMBL" id="CAI2365619.1"/>
    </source>
</evidence>
<evidence type="ECO:0000256" key="3">
    <source>
        <dbReference type="ARBA" id="ARBA00022989"/>
    </source>
</evidence>
<dbReference type="PROSITE" id="PS50850">
    <property type="entry name" value="MFS"/>
    <property type="match status" value="1"/>
</dbReference>
<proteinExistence type="predicted"/>
<comment type="subcellular location">
    <subcellularLocation>
        <location evidence="1">Membrane</location>
        <topology evidence="1">Multi-pass membrane protein</topology>
    </subcellularLocation>
</comment>
<feature type="transmembrane region" description="Helical" evidence="5">
    <location>
        <begin position="140"/>
        <end position="158"/>
    </location>
</feature>
<evidence type="ECO:0000256" key="2">
    <source>
        <dbReference type="ARBA" id="ARBA00022692"/>
    </source>
</evidence>
<feature type="domain" description="Major facilitator superfamily (MFS) profile" evidence="6">
    <location>
        <begin position="56"/>
        <end position="486"/>
    </location>
</feature>
<dbReference type="Gene3D" id="1.20.1250.20">
    <property type="entry name" value="MFS general substrate transporter like domains"/>
    <property type="match status" value="1"/>
</dbReference>
<evidence type="ECO:0000256" key="4">
    <source>
        <dbReference type="ARBA" id="ARBA00023136"/>
    </source>
</evidence>
<reference evidence="7" key="1">
    <citation type="submission" date="2023-07" db="EMBL/GenBank/DDBJ databases">
        <authorList>
            <consortium name="AG Swart"/>
            <person name="Singh M."/>
            <person name="Singh A."/>
            <person name="Seah K."/>
            <person name="Emmerich C."/>
        </authorList>
    </citation>
    <scope>NUCLEOTIDE SEQUENCE</scope>
    <source>
        <strain evidence="7">DP1</strain>
    </source>
</reference>
<evidence type="ECO:0000256" key="5">
    <source>
        <dbReference type="SAM" id="Phobius"/>
    </source>
</evidence>
<gene>
    <name evidence="7" type="ORF">ECRASSUSDP1_LOCUS6931</name>
</gene>
<feature type="transmembrane region" description="Helical" evidence="5">
    <location>
        <begin position="436"/>
        <end position="457"/>
    </location>
</feature>
<dbReference type="AlphaFoldDB" id="A0AAD1UAU0"/>
<comment type="caution">
    <text evidence="7">The sequence shown here is derived from an EMBL/GenBank/DDBJ whole genome shotgun (WGS) entry which is preliminary data.</text>
</comment>
<feature type="transmembrane region" description="Helical" evidence="5">
    <location>
        <begin position="402"/>
        <end position="424"/>
    </location>
</feature>
<dbReference type="InterPro" id="IPR020846">
    <property type="entry name" value="MFS_dom"/>
</dbReference>
<name>A0AAD1UAU0_EUPCR</name>
<organism evidence="7 8">
    <name type="scientific">Euplotes crassus</name>
    <dbReference type="NCBI Taxonomy" id="5936"/>
    <lineage>
        <taxon>Eukaryota</taxon>
        <taxon>Sar</taxon>
        <taxon>Alveolata</taxon>
        <taxon>Ciliophora</taxon>
        <taxon>Intramacronucleata</taxon>
        <taxon>Spirotrichea</taxon>
        <taxon>Hypotrichia</taxon>
        <taxon>Euplotida</taxon>
        <taxon>Euplotidae</taxon>
        <taxon>Moneuplotes</taxon>
    </lineage>
</organism>
<dbReference type="PANTHER" id="PTHR24064">
    <property type="entry name" value="SOLUTE CARRIER FAMILY 22 MEMBER"/>
    <property type="match status" value="1"/>
</dbReference>
<dbReference type="SUPFAM" id="SSF103473">
    <property type="entry name" value="MFS general substrate transporter"/>
    <property type="match status" value="1"/>
</dbReference>
<feature type="transmembrane region" description="Helical" evidence="5">
    <location>
        <begin position="256"/>
        <end position="274"/>
    </location>
</feature>
<dbReference type="EMBL" id="CAMPGE010006736">
    <property type="protein sequence ID" value="CAI2365619.1"/>
    <property type="molecule type" value="Genomic_DNA"/>
</dbReference>
<keyword evidence="4 5" id="KW-0472">Membrane</keyword>
<keyword evidence="8" id="KW-1185">Reference proteome</keyword>
<feature type="transmembrane region" description="Helical" evidence="5">
    <location>
        <begin position="463"/>
        <end position="482"/>
    </location>
</feature>
<keyword evidence="2 5" id="KW-0812">Transmembrane</keyword>
<feature type="transmembrane region" description="Helical" evidence="5">
    <location>
        <begin position="321"/>
        <end position="338"/>
    </location>
</feature>
<dbReference type="Proteomes" id="UP001295684">
    <property type="component" value="Unassembled WGS sequence"/>
</dbReference>
<sequence>MEEDNTLFDCNIRESLLRGSEEAKQPVAVKVQHKNLHKAFHCDRTFNFFEFCCFLALLFSFALQGLISYNLYLFELEPQYLCRFSLKDHSAGQEAPPFVPCSSNELDKALEWKLDFSRDDLNLDNWFTRLNFQTVESWKIGMIGALYFIGYIAGSTYFPRLADIYGRKLFVVLGGFMQSFSTIALIYSNSFVLIYINMVIVGIASPFLASIGYNYILELIPESFENPVNTLIMIIDAFGSLIGIFYFSYFSKNIDTFLLIVGLMGIVSSLLHCLTPESPVFLDKNNEQNDMERGRTLSNVEEREMTSIFDFITKSNLRTNILVMICVWSTTSAGYYLINFNMKYVGGSIMSNIVASCSSEIFADLVAFLIFEYYGSKVSLILFFSVSGAAGVFGCFEFSSPTIIIGIILTARFGVAASFCVIYITTVRIFPSVYSATAFGICNIFAKVVTALIPMLVEFPEPYPMLFLAVTCLSVCFTVMFLDETKQHDKGENSPEKS</sequence>
<keyword evidence="3 5" id="KW-1133">Transmembrane helix</keyword>
<dbReference type="GO" id="GO:0022857">
    <property type="term" value="F:transmembrane transporter activity"/>
    <property type="evidence" value="ECO:0007669"/>
    <property type="project" value="InterPro"/>
</dbReference>
<feature type="transmembrane region" description="Helical" evidence="5">
    <location>
        <begin position="228"/>
        <end position="250"/>
    </location>
</feature>
<feature type="transmembrane region" description="Helical" evidence="5">
    <location>
        <begin position="194"/>
        <end position="216"/>
    </location>
</feature>
<feature type="transmembrane region" description="Helical" evidence="5">
    <location>
        <begin position="48"/>
        <end position="67"/>
    </location>
</feature>
<dbReference type="InterPro" id="IPR011701">
    <property type="entry name" value="MFS"/>
</dbReference>
<evidence type="ECO:0000256" key="1">
    <source>
        <dbReference type="ARBA" id="ARBA00004141"/>
    </source>
</evidence>
<dbReference type="Pfam" id="PF07690">
    <property type="entry name" value="MFS_1"/>
    <property type="match status" value="1"/>
</dbReference>
<evidence type="ECO:0000259" key="6">
    <source>
        <dbReference type="PROSITE" id="PS50850"/>
    </source>
</evidence>
<dbReference type="GO" id="GO:0016020">
    <property type="term" value="C:membrane"/>
    <property type="evidence" value="ECO:0007669"/>
    <property type="project" value="UniProtKB-SubCell"/>
</dbReference>
<dbReference type="InterPro" id="IPR036259">
    <property type="entry name" value="MFS_trans_sf"/>
</dbReference>
<protein>
    <recommendedName>
        <fullName evidence="6">Major facilitator superfamily (MFS) profile domain-containing protein</fullName>
    </recommendedName>
</protein>